<gene>
    <name evidence="2" type="ORF">CRHIZ90672A_00010518</name>
</gene>
<proteinExistence type="predicted"/>
<reference evidence="2" key="1">
    <citation type="submission" date="2021-10" db="EMBL/GenBank/DDBJ databases">
        <authorList>
            <person name="Piombo E."/>
        </authorList>
    </citation>
    <scope>NUCLEOTIDE SEQUENCE</scope>
</reference>
<dbReference type="OrthoDB" id="4158087at2759"/>
<feature type="compositionally biased region" description="Basic residues" evidence="1">
    <location>
        <begin position="46"/>
        <end position="57"/>
    </location>
</feature>
<keyword evidence="3" id="KW-1185">Reference proteome</keyword>
<evidence type="ECO:0000313" key="3">
    <source>
        <dbReference type="Proteomes" id="UP000696573"/>
    </source>
</evidence>
<feature type="region of interest" description="Disordered" evidence="1">
    <location>
        <begin position="1"/>
        <end position="28"/>
    </location>
</feature>
<evidence type="ECO:0000313" key="2">
    <source>
        <dbReference type="EMBL" id="CAH0036788.1"/>
    </source>
</evidence>
<evidence type="ECO:0000256" key="1">
    <source>
        <dbReference type="SAM" id="MobiDB-lite"/>
    </source>
</evidence>
<accession>A0A9N9VSL4</accession>
<protein>
    <submittedName>
        <fullName evidence="2">Uncharacterized protein</fullName>
    </submittedName>
</protein>
<dbReference type="EMBL" id="CABFNQ020000758">
    <property type="protein sequence ID" value="CAH0036788.1"/>
    <property type="molecule type" value="Genomic_DNA"/>
</dbReference>
<organism evidence="2 3">
    <name type="scientific">Clonostachys rhizophaga</name>
    <dbReference type="NCBI Taxonomy" id="160324"/>
    <lineage>
        <taxon>Eukaryota</taxon>
        <taxon>Fungi</taxon>
        <taxon>Dikarya</taxon>
        <taxon>Ascomycota</taxon>
        <taxon>Pezizomycotina</taxon>
        <taxon>Sordariomycetes</taxon>
        <taxon>Hypocreomycetidae</taxon>
        <taxon>Hypocreales</taxon>
        <taxon>Bionectriaceae</taxon>
        <taxon>Clonostachys</taxon>
    </lineage>
</organism>
<name>A0A9N9VSL4_9HYPO</name>
<dbReference type="AlphaFoldDB" id="A0A9N9VSL4"/>
<comment type="caution">
    <text evidence="2">The sequence shown here is derived from an EMBL/GenBank/DDBJ whole genome shotgun (WGS) entry which is preliminary data.</text>
</comment>
<dbReference type="Proteomes" id="UP000696573">
    <property type="component" value="Unassembled WGS sequence"/>
</dbReference>
<dbReference type="PANTHER" id="PTHR37540:SF5">
    <property type="entry name" value="TRANSCRIPTION FACTOR DOMAIN-CONTAINING PROTEIN"/>
    <property type="match status" value="1"/>
</dbReference>
<feature type="region of interest" description="Disordered" evidence="1">
    <location>
        <begin position="46"/>
        <end position="65"/>
    </location>
</feature>
<sequence>MARGTGASRKAKANAKSERPTRTSFPFVIATDLGKTRAQDMKMIRSHVVRGKGRPKRGSAVAKPSVGTWIKAQAEQSVLLPSQAAEPDRTSKKDPSPPDSSPQSSFRSFSTLNSGMYPPKFCLVYDIFDSCWLKFMIQDLLFSYTAQFIAEAFTSWEYGGALGARASSLLSQVLVTLQQAIEDNETATADATIGTVLFLTLAADIAGDTSGAMKHLRGLQKIVSIRGGVRKLNSTQLQGKCYRADLQLSMILGSRPCFYADEMTWEPFFKSIKTKTIHCAKLETYLSQSVGFPDPRLSAIWTDVQELCAIVDLSILTQRKIRPELYQEVLVSIQYRLLHLSYSKCPTDVGGDQKWKDMHEAIRLGILGLTTTLFLYREKVDTSYLTIVSRLDASLLQLEEPADDRAWELRVWLLFMMSVTLGGGGDRFDGLLVRGLEALRIKSWAATRQLLKSLLWIDLLHDEVGRMVYGRCTGES</sequence>
<dbReference type="PANTHER" id="PTHR37540">
    <property type="entry name" value="TRANSCRIPTION FACTOR (ACR-2), PUTATIVE-RELATED-RELATED"/>
    <property type="match status" value="1"/>
</dbReference>
<feature type="region of interest" description="Disordered" evidence="1">
    <location>
        <begin position="81"/>
        <end position="107"/>
    </location>
</feature>
<feature type="compositionally biased region" description="Basic and acidic residues" evidence="1">
    <location>
        <begin position="86"/>
        <end position="96"/>
    </location>
</feature>